<keyword evidence="1" id="KW-0732">Signal</keyword>
<feature type="chain" id="PRO_5046706191" description="DUF4397 domain-containing protein" evidence="1">
    <location>
        <begin position="20"/>
        <end position="435"/>
    </location>
</feature>
<reference evidence="2 3" key="1">
    <citation type="submission" date="2022-11" db="EMBL/GenBank/DDBJ databases">
        <title>Viruses from the air-sea interface of a natural surface slick.</title>
        <authorList>
            <person name="Rahlff J."/>
            <person name="Holmfeldt K."/>
        </authorList>
    </citation>
    <scope>NUCLEOTIDE SEQUENCE [LARGE SCALE GENOMIC DNA]</scope>
    <source>
        <strain evidence="2 3">SMS4</strain>
    </source>
</reference>
<dbReference type="RefSeq" id="WP_305976018.1">
    <property type="nucleotide sequence ID" value="NZ_JAPJDZ010000027.1"/>
</dbReference>
<sequence>MKLAYISSLVLLTTMLAGCSGSSKDEATAESYLQFYNGAAIAGNTLLKAGDTSIGNAAYGDVSSLVALEADTYAVKFVDVASTDDLLEEDVALAKDMKTLFILTQQDQQYDHLSLSFKRDAELEDKFNLHIANLSEQYPQLDIYIGAENTSFSDAELLESLSLHEVTTEAKSRDLGKFNLFLTEAGQTTPIFTAQSVHFAYENTYVMIVRDKHGPLAEQLSLDIVLNSSSVTAYNNVDASAQFRLYNSLDKNIQLALDNTIVASVAAGQMGAYVSSEQGDYSLSVRTENGDVLLNSALLSLAAGDSKAVLLYNNEAQAAEALTVLERDTPQLQAHDVLVANLVPDFTKLQFYFVRQNETISTAKYSIKNLEFKKQQSINLPKDDYAIALVQVADNGSTTLLDKTPSMMLEPGVHYSLLAEKDDAAPSGYRLKLVQ</sequence>
<accession>A0ABT9HZR4</accession>
<proteinExistence type="predicted"/>
<name>A0ABT9HZR4_9GAMM</name>
<feature type="signal peptide" evidence="1">
    <location>
        <begin position="1"/>
        <end position="19"/>
    </location>
</feature>
<dbReference type="Proteomes" id="UP001231109">
    <property type="component" value="Unassembled WGS sequence"/>
</dbReference>
<organism evidence="2 3">
    <name type="scientific">Rheinheimera baltica</name>
    <dbReference type="NCBI Taxonomy" id="67576"/>
    <lineage>
        <taxon>Bacteria</taxon>
        <taxon>Pseudomonadati</taxon>
        <taxon>Pseudomonadota</taxon>
        <taxon>Gammaproteobacteria</taxon>
        <taxon>Chromatiales</taxon>
        <taxon>Chromatiaceae</taxon>
        <taxon>Rheinheimera</taxon>
    </lineage>
</organism>
<evidence type="ECO:0000313" key="2">
    <source>
        <dbReference type="EMBL" id="MDP5136603.1"/>
    </source>
</evidence>
<gene>
    <name evidence="2" type="ORF">ORJ04_11665</name>
</gene>
<dbReference type="PROSITE" id="PS51257">
    <property type="entry name" value="PROKAR_LIPOPROTEIN"/>
    <property type="match status" value="1"/>
</dbReference>
<comment type="caution">
    <text evidence="2">The sequence shown here is derived from an EMBL/GenBank/DDBJ whole genome shotgun (WGS) entry which is preliminary data.</text>
</comment>
<evidence type="ECO:0008006" key="4">
    <source>
        <dbReference type="Google" id="ProtNLM"/>
    </source>
</evidence>
<keyword evidence="3" id="KW-1185">Reference proteome</keyword>
<dbReference type="EMBL" id="JAPJDZ010000027">
    <property type="protein sequence ID" value="MDP5136603.1"/>
    <property type="molecule type" value="Genomic_DNA"/>
</dbReference>
<protein>
    <recommendedName>
        <fullName evidence="4">DUF4397 domain-containing protein</fullName>
    </recommendedName>
</protein>
<evidence type="ECO:0000256" key="1">
    <source>
        <dbReference type="SAM" id="SignalP"/>
    </source>
</evidence>
<evidence type="ECO:0000313" key="3">
    <source>
        <dbReference type="Proteomes" id="UP001231109"/>
    </source>
</evidence>